<dbReference type="EMBL" id="CADIJQ010000006">
    <property type="protein sequence ID" value="CAB3721272.1"/>
    <property type="molecule type" value="Genomic_DNA"/>
</dbReference>
<keyword evidence="4" id="KW-1185">Reference proteome</keyword>
<dbReference type="SMART" id="SM00869">
    <property type="entry name" value="Autotransporter"/>
    <property type="match status" value="1"/>
</dbReference>
<dbReference type="Proteomes" id="UP000494269">
    <property type="component" value="Unassembled WGS sequence"/>
</dbReference>
<feature type="chain" id="PRO_5028889169" description="Autotransporter domain-containing protein" evidence="1">
    <location>
        <begin position="30"/>
        <end position="2057"/>
    </location>
</feature>
<evidence type="ECO:0000256" key="1">
    <source>
        <dbReference type="SAM" id="SignalP"/>
    </source>
</evidence>
<accession>A0A6S7A9M0</accession>
<proteinExistence type="predicted"/>
<feature type="domain" description="Autotransporter" evidence="2">
    <location>
        <begin position="1784"/>
        <end position="2057"/>
    </location>
</feature>
<dbReference type="InterPro" id="IPR005546">
    <property type="entry name" value="Autotransporte_beta"/>
</dbReference>
<reference evidence="3 4" key="1">
    <citation type="submission" date="2020-04" db="EMBL/GenBank/DDBJ databases">
        <authorList>
            <person name="De Canck E."/>
        </authorList>
    </citation>
    <scope>NUCLEOTIDE SEQUENCE [LARGE SCALE GENOMIC DNA]</scope>
    <source>
        <strain evidence="3 4">LMG 3441</strain>
    </source>
</reference>
<evidence type="ECO:0000259" key="2">
    <source>
        <dbReference type="PROSITE" id="PS51208"/>
    </source>
</evidence>
<name>A0A6S7A9M0_9BURK</name>
<dbReference type="InterPro" id="IPR036709">
    <property type="entry name" value="Autotransporte_beta_dom_sf"/>
</dbReference>
<evidence type="ECO:0000313" key="4">
    <source>
        <dbReference type="Proteomes" id="UP000494269"/>
    </source>
</evidence>
<evidence type="ECO:0000313" key="3">
    <source>
        <dbReference type="EMBL" id="CAB3721272.1"/>
    </source>
</evidence>
<sequence length="2057" mass="198926">MSVPQAPSRHRFRPSRLALLVLQAGMSTAYLFGRPAQAQIQTQPALVYVFRGADGACCTSGDYPDNGFDGQWGQRDFLQQDRNVNITATAVGQTGILIDVSGGKGGDGRDAPSNFNHWGGNGGGGRIIDYTLSASTVSAAGRGISLTSAGGNGGLYANADGRAGHFGNGGDGHLARITLNNTTVTGTGFGVAVQSWGGSGTDSAIVGGFGGANDSGRGGNAGDATAILQGTTSITARGPSPDDVSAGVGLISLGGNGGAAEHSGDFGGHSNAGRGGDAGAVTFTSSANSAVTALGDGMYGVIARSIGGNASQRNDTDTKAAAGGNAGLVTITNGGKITTTGNRAIGIYALSQGGNGGNGGDGSWADGHNGAAGGNPGAITITNTGAITTGAANTVGAKGIVASVLGGEGGPGGSSGAFGSGGNGGAGAMAGQAITLTNAGVISTMGNDAAGVLVNSAGGGGGLAQASNGFIAVGGGHGGMGGAGGGVAMTHTGSIDTSGDNSAAVTLQSIGGGGGAGGDANATGVIATVAIGGAGGAAGNGGLVQFSSQGKILTRAGNAPGVVLQSIGGGGGTAGSANAVGVGVGLNVTVATGGKGGSGGSGSTVSFTQASTGTISTLGPHSNGVLAQSIGGGGGNGGLANSRTVTIAPPTGDNPSGTVTLAITNGGAGQGAGNGGNVTLTNDGSIRTASAQSHGIVAQSVGGGGGNGGGVLAPVKTPTIGNSLVSLDLSIRHGAQGGQGGGGASVQANNSSSGVIATAGTGAAGIVAQSIGGGGGNGGIVQALDANAFNAIVGSPAALPGLLQQAVKWLEAAPQMQISKAISLSTSVTTGGQGGGGGSASAFNVRNDGAITTQGDHAPGILAQSIGGGGGNAGLIDSTGASSLLSSIDALIKAAESGAQNLFTVALPQTSITHQTGGSGGTGGAGGGSASDPAIVINTGTLTTQGDGSAGIVAQSIGGGGGRSTASGQDLQDVVTAAAGNQSAAIIDKITQVINLLGTKGGSVLGSLIHVQNGGSDGASGSGGVVTVDASASTSRINTQGLQAPGILAQSIGGGGGVSVLDQPMYLWSAFTTTTTLGATGAQRNAEFTLGGQASVIHGGVLTTQAGGAAGIMAQSVGGGGGLTTLSLRNTSLANISQTASVGVTLGGDYTFSNSAAFNSALLSGGAVSVANNTGLITTQGWLSPGIFAQSVGGGGGAAIVSTSASLGSVDIQLGSLQTVATPFSTLTGRGGNVTVSNSGGSIVTNGALSFGVLAQSVGGGGGYASLDNTARPAANPMTITFGSNGSMQGAGGVVTVTQDVGGRIVTAGANAHAIVAQSIGGGGGIAGLALQPNLTTLKAVTAPTQDGDGNAVNLSLSGVISTSGNGAAGVLAQSIGGGGGLTGDQSSASYSTRIIQSAGLTGGTGNSAGVNVAIGTGGTVQTSGANAPAILAMSVGGGGVFKDGTLYQYGTPNNALAYGGPVTISLGEAAQVVATGAGSPAIVALSNGANGGGRAVSISLGTRALVSANATSGTGILAVAPLATTTITNAGTIQAKTAIEVSGQALVNNTGTVAGDVQLGNGSTFNNNAGGNLYTGSQFVGDLNNAGILNPAGPGAYAATRLTGVLNHTGTYRPDLDFGNHHSDFISVSGPSTFGGIIQPVLHNPVKNVWMGIAHFDAEQSQIPATDSDSPLFSYALKNNGAGGWRDPLISVDANFTPSALPVSADHRSIATSLQSLWNQGDSRSAALFDKFTGVQTAGQYRDALNGVAHDGQFARAANQIHASYASMSRMMSCPGFVGESTILREGNCVWSRLDTNWTQRKSTSDDQGYRIRQTALTLGAQREIVNNWFLGGSLAYAAGKTTSSNDLTGNSDTFSGGLALKYNRAPWQIAVAVHGGVEKSRMSRGTLDGVAKSKPDASFLAARLRTAYEFSQPTWYLRPYVDLDVNHIRQDGYQESGAGLFNLKVRGNDTTSFMVSPMIELGGRKDLANGSTLRSYVAGGMSFLNGGDVVTTMQLSSFNATPFSLKSGMPRTYGNLSAGLEVVSPKGMELKTEYALRGNGQYRDQSLTLRAAYRF</sequence>
<dbReference type="SUPFAM" id="SSF103515">
    <property type="entry name" value="Autotransporter"/>
    <property type="match status" value="1"/>
</dbReference>
<gene>
    <name evidence="3" type="ORF">LMG3441_03844</name>
</gene>
<organism evidence="3 4">
    <name type="scientific">Achromobacter kerstersii</name>
    <dbReference type="NCBI Taxonomy" id="1353890"/>
    <lineage>
        <taxon>Bacteria</taxon>
        <taxon>Pseudomonadati</taxon>
        <taxon>Pseudomonadota</taxon>
        <taxon>Betaproteobacteria</taxon>
        <taxon>Burkholderiales</taxon>
        <taxon>Alcaligenaceae</taxon>
        <taxon>Achromobacter</taxon>
    </lineage>
</organism>
<feature type="signal peptide" evidence="1">
    <location>
        <begin position="1"/>
        <end position="29"/>
    </location>
</feature>
<protein>
    <recommendedName>
        <fullName evidence="2">Autotransporter domain-containing protein</fullName>
    </recommendedName>
</protein>
<dbReference type="PROSITE" id="PS51208">
    <property type="entry name" value="AUTOTRANSPORTER"/>
    <property type="match status" value="1"/>
</dbReference>
<keyword evidence="1" id="KW-0732">Signal</keyword>
<dbReference type="RefSeq" id="WP_175170653.1">
    <property type="nucleotide sequence ID" value="NZ_CADIJQ010000006.1"/>
</dbReference>